<keyword evidence="3" id="KW-1185">Reference proteome</keyword>
<evidence type="ECO:0000313" key="3">
    <source>
        <dbReference type="Proteomes" id="UP000254807"/>
    </source>
</evidence>
<dbReference type="AlphaFoldDB" id="A0A376L5U7"/>
<feature type="chain" id="PRO_5016656270" evidence="1">
    <location>
        <begin position="29"/>
        <end position="582"/>
    </location>
</feature>
<dbReference type="RefSeq" id="WP_071870186.1">
    <property type="nucleotide sequence ID" value="NZ_JBHULA010000078.1"/>
</dbReference>
<feature type="signal peptide" evidence="1">
    <location>
        <begin position="1"/>
        <end position="28"/>
    </location>
</feature>
<proteinExistence type="predicted"/>
<accession>A0A376L5U7</accession>
<reference evidence="2 3" key="1">
    <citation type="submission" date="2018-06" db="EMBL/GenBank/DDBJ databases">
        <authorList>
            <consortium name="Pathogen Informatics"/>
            <person name="Doyle S."/>
        </authorList>
    </citation>
    <scope>NUCLEOTIDE SEQUENCE [LARGE SCALE GENOMIC DNA]</scope>
    <source>
        <strain evidence="2 3">NCTC12360</strain>
    </source>
</reference>
<sequence>MNIKKNQIYFIATCCLISLSMLTKVAHAESNPIGNCYYVSSQRGSDTNSGLSISEPFKSLNKINELKLNPGDKVLLENGSVFEDQYLQIKNSGNIEACIEISNYGDRGNLPIINTNGKGVWYQDYGKPLPNPWHKYKGNVSSSILLKDVEYIKIKNIEITNDREKSQPDHLAYNDLKVMDRTGVASVAKNKGTLENIVLENLYIHDIDGNIYNKHMANGGIYFISELPDNEEKTGIPKYDNIIIKGNRIKNVSRTGLAVAYSAYFDLFQNSAEIDQELIEKYGNTNVLIENNYIEDAGGDGIVTMYCSSPIIQRNVSNGAGRQMNTTDYPIVTQRVAAAMWPWKCKNALFQYNEAYSTKNADQGNGDGQAWDADSADGTIYQYNYSSGNSGGTVMFCLEKAVNSTFRFNISQNDKKGILNLPNNPDAHIYNNIFYIDEGVPFVRKDMNTGSALIENNIIYNAGKQPINEEWNPNNRIIYSNNLYFNYSNLPSSDNTALLVNSQESNIFVSPGNGPVKPNFNYLTYDRFTQNTVFDGYKLEQSSPAIHSGKKVIDKNGYNLGTDFFGIKLDDILDIGAVKSSK</sequence>
<name>A0A376L5U7_ENTGA</name>
<dbReference type="SUPFAM" id="SSF51126">
    <property type="entry name" value="Pectin lyase-like"/>
    <property type="match status" value="1"/>
</dbReference>
<dbReference type="InterPro" id="IPR006626">
    <property type="entry name" value="PbH1"/>
</dbReference>
<dbReference type="Gene3D" id="2.160.20.10">
    <property type="entry name" value="Single-stranded right-handed beta-helix, Pectin lyase-like"/>
    <property type="match status" value="1"/>
</dbReference>
<dbReference type="SMART" id="SM00710">
    <property type="entry name" value="PbH1"/>
    <property type="match status" value="5"/>
</dbReference>
<evidence type="ECO:0000256" key="1">
    <source>
        <dbReference type="SAM" id="SignalP"/>
    </source>
</evidence>
<dbReference type="EMBL" id="UFYW01000002">
    <property type="protein sequence ID" value="STF08756.1"/>
    <property type="molecule type" value="Genomic_DNA"/>
</dbReference>
<dbReference type="Proteomes" id="UP000254807">
    <property type="component" value="Unassembled WGS sequence"/>
</dbReference>
<dbReference type="InterPro" id="IPR011050">
    <property type="entry name" value="Pectin_lyase_fold/virulence"/>
</dbReference>
<dbReference type="InterPro" id="IPR012334">
    <property type="entry name" value="Pectin_lyas_fold"/>
</dbReference>
<organism evidence="2 3">
    <name type="scientific">Enterococcus gallinarum</name>
    <dbReference type="NCBI Taxonomy" id="1353"/>
    <lineage>
        <taxon>Bacteria</taxon>
        <taxon>Bacillati</taxon>
        <taxon>Bacillota</taxon>
        <taxon>Bacilli</taxon>
        <taxon>Lactobacillales</taxon>
        <taxon>Enterococcaceae</taxon>
        <taxon>Enterococcus</taxon>
    </lineage>
</organism>
<gene>
    <name evidence="2" type="ORF">NCTC12360_03750</name>
</gene>
<evidence type="ECO:0000313" key="2">
    <source>
        <dbReference type="EMBL" id="STF08756.1"/>
    </source>
</evidence>
<keyword evidence="1" id="KW-0732">Signal</keyword>
<dbReference type="OrthoDB" id="2170737at2"/>
<protein>
    <submittedName>
        <fullName evidence="2">Parallel beta-helix repeat-containing protein</fullName>
    </submittedName>
</protein>